<feature type="compositionally biased region" description="Polar residues" evidence="1">
    <location>
        <begin position="201"/>
        <end position="216"/>
    </location>
</feature>
<accession>A0A1D6HCQ3</accession>
<organism evidence="2">
    <name type="scientific">Zea mays</name>
    <name type="common">Maize</name>
    <dbReference type="NCBI Taxonomy" id="4577"/>
    <lineage>
        <taxon>Eukaryota</taxon>
        <taxon>Viridiplantae</taxon>
        <taxon>Streptophyta</taxon>
        <taxon>Embryophyta</taxon>
        <taxon>Tracheophyta</taxon>
        <taxon>Spermatophyta</taxon>
        <taxon>Magnoliopsida</taxon>
        <taxon>Liliopsida</taxon>
        <taxon>Poales</taxon>
        <taxon>Poaceae</taxon>
        <taxon>PACMAD clade</taxon>
        <taxon>Panicoideae</taxon>
        <taxon>Andropogonodae</taxon>
        <taxon>Andropogoneae</taxon>
        <taxon>Tripsacinae</taxon>
        <taxon>Zea</taxon>
    </lineage>
</organism>
<protein>
    <submittedName>
        <fullName evidence="2">Protein FAR1-RELATED SEQUENCE 6</fullName>
    </submittedName>
</protein>
<gene>
    <name evidence="2" type="ORF">ZEAMMB73_Zm00001d017164</name>
</gene>
<dbReference type="AlphaFoldDB" id="A0A1D6HCQ3"/>
<dbReference type="EMBL" id="CM000781">
    <property type="protein sequence ID" value="AQK72480.1"/>
    <property type="molecule type" value="Genomic_DNA"/>
</dbReference>
<proteinExistence type="predicted"/>
<feature type="region of interest" description="Disordered" evidence="1">
    <location>
        <begin position="201"/>
        <end position="237"/>
    </location>
</feature>
<name>A0A1D6HCQ3_MAIZE</name>
<feature type="compositionally biased region" description="Basic residues" evidence="1">
    <location>
        <begin position="217"/>
        <end position="226"/>
    </location>
</feature>
<sequence length="350" mass="38610">MSHGVPAPMLEELAREATLADVSILVDGNDAELHVHGNGAEVHDNGTELHGNGAVLKRVEMPQDLGAISAKEVPLHEGKEVILVDDNDSGQEDDAEGKVDENTPRVGLRFKTYDDALKYYKQYAEDSGFSAIILKSSYLKSGVCRSQLLNLGFVSESRYLVALKLLREMERSLLDDGLPARDRQPMLLSFEADAPENGQGLFSPQFSEGVKNSQSAHAKRRGRPLKKVTESTDDTVTQPNKEQDFLRSSFVTENTNMIQGPSSASHLEGPHMGVQGGIDLMDGIPNLSFGNHFGMDINHQHQVPNHQRMQQNNFIQVSVQAEPHGFGNQWVYHPMLQDNPVLRTPARRAG</sequence>
<evidence type="ECO:0000313" key="2">
    <source>
        <dbReference type="EMBL" id="AQK72480.1"/>
    </source>
</evidence>
<evidence type="ECO:0000256" key="1">
    <source>
        <dbReference type="SAM" id="MobiDB-lite"/>
    </source>
</evidence>
<reference evidence="2" key="1">
    <citation type="submission" date="2015-12" db="EMBL/GenBank/DDBJ databases">
        <title>Update maize B73 reference genome by single molecule sequencing technologies.</title>
        <authorList>
            <consortium name="Maize Genome Sequencing Project"/>
            <person name="Ware D."/>
        </authorList>
    </citation>
    <scope>NUCLEOTIDE SEQUENCE</scope>
    <source>
        <tissue evidence="2">Seedling</tissue>
    </source>
</reference>